<evidence type="ECO:0000256" key="1">
    <source>
        <dbReference type="SAM" id="SignalP"/>
    </source>
</evidence>
<evidence type="ECO:0000313" key="2">
    <source>
        <dbReference type="EMBL" id="MBW61891.1"/>
    </source>
</evidence>
<feature type="chain" id="PRO_5014649763" evidence="1">
    <location>
        <begin position="36"/>
        <end position="95"/>
    </location>
</feature>
<dbReference type="AlphaFoldDB" id="A0A2M4C9T5"/>
<organism evidence="2">
    <name type="scientific">Anopheles marajoara</name>
    <dbReference type="NCBI Taxonomy" id="58244"/>
    <lineage>
        <taxon>Eukaryota</taxon>
        <taxon>Metazoa</taxon>
        <taxon>Ecdysozoa</taxon>
        <taxon>Arthropoda</taxon>
        <taxon>Hexapoda</taxon>
        <taxon>Insecta</taxon>
        <taxon>Pterygota</taxon>
        <taxon>Neoptera</taxon>
        <taxon>Endopterygota</taxon>
        <taxon>Diptera</taxon>
        <taxon>Nematocera</taxon>
        <taxon>Culicoidea</taxon>
        <taxon>Culicidae</taxon>
        <taxon>Anophelinae</taxon>
        <taxon>Anopheles</taxon>
    </lineage>
</organism>
<dbReference type="EMBL" id="GGFJ01012750">
    <property type="protein sequence ID" value="MBW61891.1"/>
    <property type="molecule type" value="Transcribed_RNA"/>
</dbReference>
<proteinExistence type="predicted"/>
<keyword evidence="1" id="KW-0732">Signal</keyword>
<reference evidence="2" key="1">
    <citation type="submission" date="2018-01" db="EMBL/GenBank/DDBJ databases">
        <title>An insight into the sialome of Amazonian anophelines.</title>
        <authorList>
            <person name="Ribeiro J.M."/>
            <person name="Scarpassa V."/>
            <person name="Calvo E."/>
        </authorList>
    </citation>
    <scope>NUCLEOTIDE SEQUENCE</scope>
    <source>
        <tissue evidence="2">Salivary glands</tissue>
    </source>
</reference>
<feature type="signal peptide" evidence="1">
    <location>
        <begin position="1"/>
        <end position="35"/>
    </location>
</feature>
<sequence length="95" mass="10711">MCIGNAYERNKHLKTFAKFGVSMLLLLLLRHPNASECYNNSTLHRYRYTGCCCGSSVRRYSSILCFSFPFSTSSAVESSRFVIGDTVGWSRANHS</sequence>
<accession>A0A2M4C9T5</accession>
<name>A0A2M4C9T5_9DIPT</name>
<protein>
    <submittedName>
        <fullName evidence="2">Putative secreted protein</fullName>
    </submittedName>
</protein>